<dbReference type="KEGG" id="sals:SLNWT_4907"/>
<dbReference type="AlphaFoldDB" id="A0A0B5ER40"/>
<gene>
    <name evidence="3" type="ORF">SLNWT_4907</name>
</gene>
<dbReference type="EMBL" id="CP010519">
    <property type="protein sequence ID" value="AJE85283.1"/>
    <property type="molecule type" value="Genomic_DNA"/>
</dbReference>
<dbReference type="PANTHER" id="PTHR33627:SF1">
    <property type="entry name" value="TRANSPOSASE"/>
    <property type="match status" value="1"/>
</dbReference>
<feature type="compositionally biased region" description="Gly residues" evidence="1">
    <location>
        <begin position="753"/>
        <end position="767"/>
    </location>
</feature>
<feature type="compositionally biased region" description="Basic and acidic residues" evidence="1">
    <location>
        <begin position="885"/>
        <end position="895"/>
    </location>
</feature>
<keyword evidence="4" id="KW-1185">Reference proteome</keyword>
<sequence length="1055" mass="107835">MNSTTSAVPQGPHGPLAVGEAYEIVLDELTSALFASLPRSDQRRRGVQYIQGLLRARGRKSIRNIATLIDGAASEQSLHHFVCSSTWDWMPVRQELSRYLDRLAPPYAWVVRPVLIPKAGTHSVGVGRRFVPALGQVLNAQQAVSVWAVSPRLSAPVNWRLHLPGPAADGTRAADRAPAPPAPGGGTLSDCVAETFLEVATGWQRPAVPVVLDARELAVPALLGRLRAAGAPLMLRVRRTLPLTPAGAGQRESALPAHRILRMSGLPHRLAPTAAEAGREARTLVASVRVSLPGSATGGPRGEEELVLLGAGPKGRHWPTEVWLSDLVHHRPAALLGLSRSAARVDRDFAEIADRVGVRDFAGRSYNGWHRHVTLASAAHTVAALARSSAARLPGPPGDLVRRAAAPREQGLPDAVQPQGELDLQRVVGLLPVGAEQSADPLQAAADGVGVDEELLGGVGRAAAGAEPGLQGLGQLGEPLPVVVEDGADRRVDEGGDVAVVGEQRPEEAEFAGGGGAAGGAEGDHRVEALVGLLERGRGGGLVGHRSRPGEGHGPIEERRQLVHDGAGGLARVGARQDQDEQIAPLAREPAGAVGVQRRPGDRPAQLAGLRQGDQDDMRPPGVQGVAPGLPDQRRGAGEQVVQVPVAAAARGRGGTGLDPEQQHGHRLGEDAEDLYVGVGDRTVLPQQDGAEGRAPGPDRGGPAALAQGDRAARGVRGHRCGPVALLVAPGRGAAGGVEHGAVGGEDAQHAAGPGGGGLGKRGGGRPLQGPADQAVVQLPQLGGGPQPPLGLLVAGAEGGQLGARPLQGGGLLQGGAHEFAEQADQGDLLVREVPGAAVGEVEGTAGSAAAERCHQDPAHPLGRDRRVQRGAVPDALVVRVVGGPDRDGAGDRGVAEVGEGGQGEADGTGRDMAVRRADEGRAAVRAGQHDAGQVGPEQQAGPPGDQVQEGARAEGPREFQGDAQQGGQSGLPLAPLFAPLVDGPAEPDSLLDGREAARVGLAAAGPGGEGLKPFGRSSFGQQFQDGEGAGLHPGDLPPPGSPVLPLRTVRCAGS</sequence>
<feature type="region of interest" description="Disordered" evidence="1">
    <location>
        <begin position="1004"/>
        <end position="1045"/>
    </location>
</feature>
<name>A0A0B5ER40_STRA4</name>
<organism evidence="3 4">
    <name type="scientific">Streptomyces albus (strain ATCC 21838 / DSM 41398 / FERM P-419 / JCM 4703 / NBRC 107858)</name>
    <dbReference type="NCBI Taxonomy" id="1081613"/>
    <lineage>
        <taxon>Bacteria</taxon>
        <taxon>Bacillati</taxon>
        <taxon>Actinomycetota</taxon>
        <taxon>Actinomycetes</taxon>
        <taxon>Kitasatosporales</taxon>
        <taxon>Streptomycetaceae</taxon>
        <taxon>Streptomyces</taxon>
    </lineage>
</organism>
<dbReference type="InterPro" id="IPR039365">
    <property type="entry name" value="IS701-like"/>
</dbReference>
<dbReference type="PANTHER" id="PTHR33627">
    <property type="entry name" value="TRANSPOSASE"/>
    <property type="match status" value="1"/>
</dbReference>
<evidence type="ECO:0000259" key="2">
    <source>
        <dbReference type="Pfam" id="PF13546"/>
    </source>
</evidence>
<evidence type="ECO:0000256" key="1">
    <source>
        <dbReference type="SAM" id="MobiDB-lite"/>
    </source>
</evidence>
<feature type="compositionally biased region" description="Low complexity" evidence="1">
    <location>
        <begin position="693"/>
        <end position="707"/>
    </location>
</feature>
<evidence type="ECO:0000313" key="3">
    <source>
        <dbReference type="EMBL" id="AJE85283.1"/>
    </source>
</evidence>
<evidence type="ECO:0000313" key="4">
    <source>
        <dbReference type="Proteomes" id="UP000031523"/>
    </source>
</evidence>
<feature type="region of interest" description="Disordered" evidence="1">
    <location>
        <begin position="882"/>
        <end position="974"/>
    </location>
</feature>
<proteinExistence type="predicted"/>
<dbReference type="Proteomes" id="UP000031523">
    <property type="component" value="Chromosome"/>
</dbReference>
<feature type="region of interest" description="Disordered" evidence="1">
    <location>
        <begin position="686"/>
        <end position="712"/>
    </location>
</feature>
<dbReference type="Pfam" id="PF13546">
    <property type="entry name" value="DDE_5"/>
    <property type="match status" value="1"/>
</dbReference>
<feature type="region of interest" description="Disordered" evidence="1">
    <location>
        <begin position="589"/>
        <end position="638"/>
    </location>
</feature>
<accession>A0A0B5ER40</accession>
<protein>
    <submittedName>
        <fullName evidence="3">Putative transposase</fullName>
    </submittedName>
</protein>
<feature type="compositionally biased region" description="Basic and acidic residues" evidence="1">
    <location>
        <begin position="952"/>
        <end position="961"/>
    </location>
</feature>
<dbReference type="InterPro" id="IPR038721">
    <property type="entry name" value="IS701-like_DDE_dom"/>
</dbReference>
<reference evidence="3 4" key="1">
    <citation type="submission" date="2015-01" db="EMBL/GenBank/DDBJ databases">
        <title>Enhanced salinomycin production by adjusting the supply of polyketide extender units in Streptomyce albus DSM 41398.</title>
        <authorList>
            <person name="Lu C."/>
        </authorList>
    </citation>
    <scope>NUCLEOTIDE SEQUENCE [LARGE SCALE GENOMIC DNA]</scope>
    <source>
        <strain evidence="4">ATCC 21838 / DSM 41398 / FERM P-419 / JCM 4703 / NBRC 107858</strain>
    </source>
</reference>
<feature type="domain" description="Transposase IS701-like DDE" evidence="2">
    <location>
        <begin position="33"/>
        <end position="254"/>
    </location>
</feature>
<feature type="compositionally biased region" description="Basic and acidic residues" evidence="1">
    <location>
        <begin position="908"/>
        <end position="923"/>
    </location>
</feature>
<feature type="region of interest" description="Disordered" evidence="1">
    <location>
        <begin position="743"/>
        <end position="768"/>
    </location>
</feature>